<comment type="caution">
    <text evidence="1">The sequence shown here is derived from an EMBL/GenBank/DDBJ whole genome shotgun (WGS) entry which is preliminary data.</text>
</comment>
<protein>
    <submittedName>
        <fullName evidence="1">Uncharacterized protein</fullName>
    </submittedName>
</protein>
<gene>
    <name evidence="1" type="ORF">N3K66_001584</name>
</gene>
<organism evidence="1 2">
    <name type="scientific">Trichothecium roseum</name>
    <dbReference type="NCBI Taxonomy" id="47278"/>
    <lineage>
        <taxon>Eukaryota</taxon>
        <taxon>Fungi</taxon>
        <taxon>Dikarya</taxon>
        <taxon>Ascomycota</taxon>
        <taxon>Pezizomycotina</taxon>
        <taxon>Sordariomycetes</taxon>
        <taxon>Hypocreomycetidae</taxon>
        <taxon>Hypocreales</taxon>
        <taxon>Hypocreales incertae sedis</taxon>
        <taxon>Trichothecium</taxon>
    </lineage>
</organism>
<reference evidence="1" key="1">
    <citation type="submission" date="2022-10" db="EMBL/GenBank/DDBJ databases">
        <title>Complete Genome of Trichothecium roseum strain YXFP-22015, a Plant Pathogen Isolated from Citrus.</title>
        <authorList>
            <person name="Wang Y."/>
            <person name="Zhu L."/>
        </authorList>
    </citation>
    <scope>NUCLEOTIDE SEQUENCE</scope>
    <source>
        <strain evidence="1">YXFP-22015</strain>
    </source>
</reference>
<accession>A0ACC0VGU5</accession>
<name>A0ACC0VGU5_9HYPO</name>
<dbReference type="EMBL" id="CM047940">
    <property type="protein sequence ID" value="KAI9905055.1"/>
    <property type="molecule type" value="Genomic_DNA"/>
</dbReference>
<dbReference type="Proteomes" id="UP001163324">
    <property type="component" value="Chromosome 1"/>
</dbReference>
<evidence type="ECO:0000313" key="1">
    <source>
        <dbReference type="EMBL" id="KAI9905055.1"/>
    </source>
</evidence>
<sequence>MSKLIGPAFPPRRPSGVLRYLLAGTIVCLLYYVWNHDSSKTAELSSPVGSIPQVEIPESYTIPEKPAVPVKEPEKVIVEDPDIKSQPEPEPEPEPEQEHESKHEPEPEPEAQTYFEDDDPFTKRPEHALPNDDMREEDGTAKVGGATSKFDIRPADPITNHPIDKLIEEAQQTHADLLSKETKTLKEAAEAYRKRRGRHPPPGFDRWYNFAKSHDALIVEDFFDQVYHDLEPFWGVNPSSMRKESNGFEMTIHIRDGKSNTTSDWFWTVIWQDHIEGIVHLLPDMDLALNPMDEPRMIVPYEQIQQHMKKAAKTVHLPKPEDVRSDFQKLPKPGKGELKFTSKNRKFETTRPFWKLVQRGCAPDSLARTTPRQKTFDQPPDINMTMAEPHMYDGYVSNFTLSSELCHQPDLQGLEGILIEPLSVSTTNVMFPLFGGSKLSVNNEILLPAPMYWQEEERFIGGENRDLPWSEKRNELIWRGVATGGTNTEDNWRGFQRHRFVAMNNYTTLDRVSYEGHIPENFALPEERYEVSAQKDDQMAKWVSRWADVAFVDLMCNPPEDDMTCPHTNHYFELFDGIPMDEQFDCKVLPDIDGNSFSGRYLGFLRSTSLPIKATIFKEWHDSRLVAWKHFVPMDNRFGDYYGIMEYFFGYHVGTAHDRAAEKIATEGKEWAERVLRKEDMQIYTLRLLLEYARLLDDRRNTMGWVDDLLADQAEQ</sequence>
<keyword evidence="2" id="KW-1185">Reference proteome</keyword>
<evidence type="ECO:0000313" key="2">
    <source>
        <dbReference type="Proteomes" id="UP001163324"/>
    </source>
</evidence>
<proteinExistence type="predicted"/>